<dbReference type="PANTHER" id="PTHR31775">
    <property type="entry name" value="OS02G0117200 PROTEIN"/>
    <property type="match status" value="1"/>
</dbReference>
<dbReference type="PANTHER" id="PTHR31775:SF5">
    <property type="entry name" value="REMORIN 1.4"/>
    <property type="match status" value="1"/>
</dbReference>
<reference evidence="6" key="1">
    <citation type="submission" date="2018-02" db="EMBL/GenBank/DDBJ databases">
        <authorList>
            <person name="Cohen D.B."/>
            <person name="Kent A.D."/>
        </authorList>
    </citation>
    <scope>NUCLEOTIDE SEQUENCE</scope>
</reference>
<accession>A0A2N9J0Y3</accession>
<organism evidence="6">
    <name type="scientific">Fagus sylvatica</name>
    <name type="common">Beechnut</name>
    <dbReference type="NCBI Taxonomy" id="28930"/>
    <lineage>
        <taxon>Eukaryota</taxon>
        <taxon>Viridiplantae</taxon>
        <taxon>Streptophyta</taxon>
        <taxon>Embryophyta</taxon>
        <taxon>Tracheophyta</taxon>
        <taxon>Spermatophyta</taxon>
        <taxon>Magnoliopsida</taxon>
        <taxon>eudicotyledons</taxon>
        <taxon>Gunneridae</taxon>
        <taxon>Pentapetalae</taxon>
        <taxon>rosids</taxon>
        <taxon>fabids</taxon>
        <taxon>Fagales</taxon>
        <taxon>Fagaceae</taxon>
        <taxon>Fagus</taxon>
    </lineage>
</organism>
<evidence type="ECO:0008006" key="7">
    <source>
        <dbReference type="Google" id="ProtNLM"/>
    </source>
</evidence>
<feature type="compositionally biased region" description="Basic and acidic residues" evidence="3">
    <location>
        <begin position="14"/>
        <end position="42"/>
    </location>
</feature>
<evidence type="ECO:0000256" key="2">
    <source>
        <dbReference type="SAM" id="Coils"/>
    </source>
</evidence>
<comment type="similarity">
    <text evidence="1">Belongs to the remorin family.</text>
</comment>
<dbReference type="InterPro" id="IPR005518">
    <property type="entry name" value="Remorin_N"/>
</dbReference>
<dbReference type="AlphaFoldDB" id="A0A2N9J0Y3"/>
<dbReference type="Pfam" id="PF03763">
    <property type="entry name" value="Remorin_C"/>
    <property type="match status" value="1"/>
</dbReference>
<sequence length="180" mass="20158">MQSEPAVPESTLPPKEHEPIKVIEEQPKEAQNDINDEKHAESTTKGCSGGSIDRDVVLANVMLEKKHAIIKAWEESEKAKADNKANKKLSFLNSWEVSEKAAVEVQLSKIQEKLEKRKAEYAEKMKNKIAEIHKKAEEKRAIVEASKRGDFLKLEEMAAKSRATGQTPKKTIGCFSCKNS</sequence>
<dbReference type="Pfam" id="PF03766">
    <property type="entry name" value="Remorin_N"/>
    <property type="match status" value="1"/>
</dbReference>
<dbReference type="InterPro" id="IPR005516">
    <property type="entry name" value="Remorin_C"/>
</dbReference>
<keyword evidence="2" id="KW-0175">Coiled coil</keyword>
<evidence type="ECO:0000259" key="5">
    <source>
        <dbReference type="Pfam" id="PF03766"/>
    </source>
</evidence>
<feature type="coiled-coil region" evidence="2">
    <location>
        <begin position="100"/>
        <end position="142"/>
    </location>
</feature>
<feature type="domain" description="Remorin C-terminal" evidence="4">
    <location>
        <begin position="65"/>
        <end position="170"/>
    </location>
</feature>
<evidence type="ECO:0000259" key="4">
    <source>
        <dbReference type="Pfam" id="PF03763"/>
    </source>
</evidence>
<feature type="domain" description="Remorin N-terminal" evidence="5">
    <location>
        <begin position="37"/>
        <end position="61"/>
    </location>
</feature>
<dbReference type="EMBL" id="OIVN01006337">
    <property type="protein sequence ID" value="SPD30862.1"/>
    <property type="molecule type" value="Genomic_DNA"/>
</dbReference>
<evidence type="ECO:0000313" key="6">
    <source>
        <dbReference type="EMBL" id="SPD30862.1"/>
    </source>
</evidence>
<protein>
    <recommendedName>
        <fullName evidence="7">Remorin C-terminal domain-containing protein</fullName>
    </recommendedName>
</protein>
<proteinExistence type="inferred from homology"/>
<evidence type="ECO:0000256" key="3">
    <source>
        <dbReference type="SAM" id="MobiDB-lite"/>
    </source>
</evidence>
<feature type="region of interest" description="Disordered" evidence="3">
    <location>
        <begin position="1"/>
        <end position="50"/>
    </location>
</feature>
<evidence type="ECO:0000256" key="1">
    <source>
        <dbReference type="ARBA" id="ARBA00005711"/>
    </source>
</evidence>
<name>A0A2N9J0Y3_FAGSY</name>
<gene>
    <name evidence="6" type="ORF">FSB_LOCUS58744</name>
</gene>